<dbReference type="Proteomes" id="UP000531216">
    <property type="component" value="Unassembled WGS sequence"/>
</dbReference>
<proteinExistence type="inferred from homology"/>
<evidence type="ECO:0000259" key="9">
    <source>
        <dbReference type="PROSITE" id="PS50928"/>
    </source>
</evidence>
<feature type="transmembrane region" description="Helical" evidence="8">
    <location>
        <begin position="398"/>
        <end position="420"/>
    </location>
</feature>
<feature type="transmembrane region" description="Helical" evidence="8">
    <location>
        <begin position="536"/>
        <end position="554"/>
    </location>
</feature>
<sequence length="569" mass="58037">MADGTASLEAAAPERRPFARAALRPETVLAAALLLVVALIGTWPLLRLLSLGLAAGEDGAAFGNLVEAWGSRAIHRAFWNTLAASLGATAIAVTLGAGLALLLARMPARRRALPTFLLLSPLLVPSQIMALAWIELTGLVLPQAGRILYSGPGVALLLGIEAMPLVFLAVRAGLALVPGDLADAARIAGVPRGRILRRIVLPLLAPTIAGSAALAFAASVGNFGIPALLGIPGRFPMLTTLAYQRLNGFGPSVLPQVAVIALVLVALALAALALRSLALRALAVPVERVGGQPAALDRTAPHGLAPALVWIGVAVVAVLPMLALVAGALTPAIGVALTPDTATLAQFRSVLASDAIRRALVNSLALSLGMAVVAGALAVPLAYLATVRRNPVARMTGIVADAPFVVPGTVLALAFILVFLPPLPGIGVSLYATPWILALAYLTRFLPLVTAPVASSFASLDPALDDAARVSGVGLRRRLAFLALPLAGRATAAGMLLAALTAFNELTVSALLWSAGTQTVGVMVFSLQYEGNSGEAAALSVLATLLVAALAFLADRLGRGAPGALPWRD</sequence>
<dbReference type="AlphaFoldDB" id="A0A7W6FUA1"/>
<feature type="domain" description="ABC transmembrane type-1" evidence="9">
    <location>
        <begin position="78"/>
        <end position="275"/>
    </location>
</feature>
<keyword evidence="4" id="KW-0997">Cell inner membrane</keyword>
<feature type="transmembrane region" description="Helical" evidence="8">
    <location>
        <begin position="82"/>
        <end position="104"/>
    </location>
</feature>
<dbReference type="GO" id="GO:0005886">
    <property type="term" value="C:plasma membrane"/>
    <property type="evidence" value="ECO:0007669"/>
    <property type="project" value="UniProtKB-SubCell"/>
</dbReference>
<dbReference type="RefSeq" id="WP_090963522.1">
    <property type="nucleotide sequence ID" value="NZ_FOOA01000009.1"/>
</dbReference>
<dbReference type="SUPFAM" id="SSF161098">
    <property type="entry name" value="MetI-like"/>
    <property type="match status" value="2"/>
</dbReference>
<feature type="transmembrane region" description="Helical" evidence="8">
    <location>
        <begin position="510"/>
        <end position="529"/>
    </location>
</feature>
<feature type="transmembrane region" description="Helical" evidence="8">
    <location>
        <begin position="116"/>
        <end position="134"/>
    </location>
</feature>
<evidence type="ECO:0000256" key="6">
    <source>
        <dbReference type="ARBA" id="ARBA00022989"/>
    </source>
</evidence>
<feature type="transmembrane region" description="Helical" evidence="8">
    <location>
        <begin position="432"/>
        <end position="458"/>
    </location>
</feature>
<keyword evidence="11" id="KW-1185">Reference proteome</keyword>
<evidence type="ECO:0000256" key="5">
    <source>
        <dbReference type="ARBA" id="ARBA00022692"/>
    </source>
</evidence>
<dbReference type="Pfam" id="PF00528">
    <property type="entry name" value="BPD_transp_1"/>
    <property type="match status" value="2"/>
</dbReference>
<gene>
    <name evidence="10" type="ORF">GGR05_002164</name>
</gene>
<feature type="transmembrane region" description="Helical" evidence="8">
    <location>
        <begin position="199"/>
        <end position="220"/>
    </location>
</feature>
<comment type="caution">
    <text evidence="10">The sequence shown here is derived from an EMBL/GenBank/DDBJ whole genome shotgun (WGS) entry which is preliminary data.</text>
</comment>
<dbReference type="PANTHER" id="PTHR43357">
    <property type="entry name" value="INNER MEMBRANE ABC TRANSPORTER PERMEASE PROTEIN YDCV"/>
    <property type="match status" value="1"/>
</dbReference>
<dbReference type="CDD" id="cd06261">
    <property type="entry name" value="TM_PBP2"/>
    <property type="match status" value="2"/>
</dbReference>
<dbReference type="GO" id="GO:0055085">
    <property type="term" value="P:transmembrane transport"/>
    <property type="evidence" value="ECO:0007669"/>
    <property type="project" value="InterPro"/>
</dbReference>
<feature type="transmembrane region" description="Helical" evidence="8">
    <location>
        <begin position="307"/>
        <end position="329"/>
    </location>
</feature>
<reference evidence="10 11" key="1">
    <citation type="submission" date="2020-08" db="EMBL/GenBank/DDBJ databases">
        <title>Genomic Encyclopedia of Type Strains, Phase IV (KMG-IV): sequencing the most valuable type-strain genomes for metagenomic binning, comparative biology and taxonomic classification.</title>
        <authorList>
            <person name="Goeker M."/>
        </authorList>
    </citation>
    <scope>NUCLEOTIDE SEQUENCE [LARGE SCALE GENOMIC DNA]</scope>
    <source>
        <strain evidence="10 11">DSM 25024</strain>
    </source>
</reference>
<feature type="transmembrane region" description="Helical" evidence="8">
    <location>
        <begin position="154"/>
        <end position="178"/>
    </location>
</feature>
<feature type="transmembrane region" description="Helical" evidence="8">
    <location>
        <begin position="479"/>
        <end position="504"/>
    </location>
</feature>
<evidence type="ECO:0000256" key="8">
    <source>
        <dbReference type="RuleBase" id="RU363032"/>
    </source>
</evidence>
<dbReference type="OrthoDB" id="27542at2"/>
<name>A0A7W6FUA1_9HYPH</name>
<comment type="subcellular location">
    <subcellularLocation>
        <location evidence="1">Cell inner membrane</location>
        <topology evidence="1">Multi-pass membrane protein</topology>
    </subcellularLocation>
    <subcellularLocation>
        <location evidence="8">Cell membrane</location>
        <topology evidence="8">Multi-pass membrane protein</topology>
    </subcellularLocation>
</comment>
<feature type="transmembrane region" description="Helical" evidence="8">
    <location>
        <begin position="28"/>
        <end position="46"/>
    </location>
</feature>
<keyword evidence="2 8" id="KW-0813">Transport</keyword>
<dbReference type="InterPro" id="IPR000515">
    <property type="entry name" value="MetI-like"/>
</dbReference>
<evidence type="ECO:0000256" key="2">
    <source>
        <dbReference type="ARBA" id="ARBA00022448"/>
    </source>
</evidence>
<dbReference type="EMBL" id="JACIDO010000004">
    <property type="protein sequence ID" value="MBB3936014.1"/>
    <property type="molecule type" value="Genomic_DNA"/>
</dbReference>
<evidence type="ECO:0000256" key="3">
    <source>
        <dbReference type="ARBA" id="ARBA00022475"/>
    </source>
</evidence>
<evidence type="ECO:0000313" key="10">
    <source>
        <dbReference type="EMBL" id="MBB3936014.1"/>
    </source>
</evidence>
<protein>
    <submittedName>
        <fullName evidence="10">Iron(III) transport system permease protein</fullName>
    </submittedName>
</protein>
<evidence type="ECO:0000313" key="11">
    <source>
        <dbReference type="Proteomes" id="UP000531216"/>
    </source>
</evidence>
<dbReference type="InterPro" id="IPR035906">
    <property type="entry name" value="MetI-like_sf"/>
</dbReference>
<dbReference type="PANTHER" id="PTHR43357:SF4">
    <property type="entry name" value="INNER MEMBRANE ABC TRANSPORTER PERMEASE PROTEIN YDCV"/>
    <property type="match status" value="1"/>
</dbReference>
<dbReference type="PROSITE" id="PS50928">
    <property type="entry name" value="ABC_TM1"/>
    <property type="match status" value="2"/>
</dbReference>
<organism evidence="10 11">
    <name type="scientific">Aureimonas phyllosphaerae</name>
    <dbReference type="NCBI Taxonomy" id="1166078"/>
    <lineage>
        <taxon>Bacteria</taxon>
        <taxon>Pseudomonadati</taxon>
        <taxon>Pseudomonadota</taxon>
        <taxon>Alphaproteobacteria</taxon>
        <taxon>Hyphomicrobiales</taxon>
        <taxon>Aurantimonadaceae</taxon>
        <taxon>Aureimonas</taxon>
    </lineage>
</organism>
<evidence type="ECO:0000256" key="7">
    <source>
        <dbReference type="ARBA" id="ARBA00023136"/>
    </source>
</evidence>
<keyword evidence="5 8" id="KW-0812">Transmembrane</keyword>
<accession>A0A7W6FUA1</accession>
<keyword evidence="6 8" id="KW-1133">Transmembrane helix</keyword>
<keyword evidence="3" id="KW-1003">Cell membrane</keyword>
<keyword evidence="7 8" id="KW-0472">Membrane</keyword>
<comment type="similarity">
    <text evidence="8">Belongs to the binding-protein-dependent transport system permease family.</text>
</comment>
<feature type="domain" description="ABC transmembrane type-1" evidence="9">
    <location>
        <begin position="360"/>
        <end position="554"/>
    </location>
</feature>
<evidence type="ECO:0000256" key="4">
    <source>
        <dbReference type="ARBA" id="ARBA00022519"/>
    </source>
</evidence>
<evidence type="ECO:0000256" key="1">
    <source>
        <dbReference type="ARBA" id="ARBA00004429"/>
    </source>
</evidence>
<feature type="transmembrane region" description="Helical" evidence="8">
    <location>
        <begin position="364"/>
        <end position="386"/>
    </location>
</feature>
<dbReference type="Gene3D" id="1.10.3720.10">
    <property type="entry name" value="MetI-like"/>
    <property type="match status" value="2"/>
</dbReference>
<feature type="transmembrane region" description="Helical" evidence="8">
    <location>
        <begin position="253"/>
        <end position="274"/>
    </location>
</feature>